<evidence type="ECO:0000313" key="1">
    <source>
        <dbReference type="EMBL" id="HIH64291.1"/>
    </source>
</evidence>
<accession>A0A7J4MU64</accession>
<comment type="caution">
    <text evidence="1">The sequence shown here is derived from an EMBL/GenBank/DDBJ whole genome shotgun (WGS) entry which is preliminary data.</text>
</comment>
<proteinExistence type="predicted"/>
<dbReference type="Proteomes" id="UP000538031">
    <property type="component" value="Unassembled WGS sequence"/>
</dbReference>
<organism evidence="1 2">
    <name type="scientific">Methanothermobacter thermautotrophicus</name>
    <name type="common">Methanobacterium thermoformicicum</name>
    <dbReference type="NCBI Taxonomy" id="145262"/>
    <lineage>
        <taxon>Archaea</taxon>
        <taxon>Methanobacteriati</taxon>
        <taxon>Methanobacteriota</taxon>
        <taxon>Methanomada group</taxon>
        <taxon>Methanobacteria</taxon>
        <taxon>Methanobacteriales</taxon>
        <taxon>Methanobacteriaceae</taxon>
        <taxon>Methanothermobacter</taxon>
    </lineage>
</organism>
<sequence>MELYMDERLKIFILMLLIFFNGIMRADKFAVVLGMYHEESIFFEDTEHTGRWQEDIQYGSVTVWGVR</sequence>
<gene>
    <name evidence="1" type="ORF">HA285_01590</name>
</gene>
<dbReference type="AlphaFoldDB" id="A0A7J4MU64"/>
<evidence type="ECO:0000313" key="2">
    <source>
        <dbReference type="Proteomes" id="UP000538031"/>
    </source>
</evidence>
<name>A0A7J4MU64_METTF</name>
<reference evidence="2" key="1">
    <citation type="journal article" date="2020" name="bioRxiv">
        <title>A rank-normalized archaeal taxonomy based on genome phylogeny resolves widespread incomplete and uneven classifications.</title>
        <authorList>
            <person name="Rinke C."/>
            <person name="Chuvochina M."/>
            <person name="Mussig A.J."/>
            <person name="Chaumeil P.-A."/>
            <person name="Waite D.W."/>
            <person name="Whitman W.B."/>
            <person name="Parks D.H."/>
            <person name="Hugenholtz P."/>
        </authorList>
    </citation>
    <scope>NUCLEOTIDE SEQUENCE [LARGE SCALE GENOMIC DNA]</scope>
</reference>
<protein>
    <submittedName>
        <fullName evidence="1">Uncharacterized protein</fullName>
    </submittedName>
</protein>
<dbReference type="EMBL" id="DUHT01000014">
    <property type="protein sequence ID" value="HIH64291.1"/>
    <property type="molecule type" value="Genomic_DNA"/>
</dbReference>